<accession>Q23E56</accession>
<dbReference type="PANTHER" id="PTHR23048">
    <property type="entry name" value="MYOSIN LIGHT CHAIN 1, 3"/>
    <property type="match status" value="1"/>
</dbReference>
<organism evidence="4 5">
    <name type="scientific">Tetrahymena thermophila (strain SB210)</name>
    <dbReference type="NCBI Taxonomy" id="312017"/>
    <lineage>
        <taxon>Eukaryota</taxon>
        <taxon>Sar</taxon>
        <taxon>Alveolata</taxon>
        <taxon>Ciliophora</taxon>
        <taxon>Intramacronucleata</taxon>
        <taxon>Oligohymenophorea</taxon>
        <taxon>Hymenostomatida</taxon>
        <taxon>Tetrahymenina</taxon>
        <taxon>Tetrahymenidae</taxon>
        <taxon>Tetrahymena</taxon>
    </lineage>
</organism>
<evidence type="ECO:0000256" key="3">
    <source>
        <dbReference type="SAM" id="MobiDB-lite"/>
    </source>
</evidence>
<dbReference type="InterPro" id="IPR050230">
    <property type="entry name" value="CALM/Myosin/TropC-like"/>
</dbReference>
<name>Q23E56_TETTS</name>
<dbReference type="GeneID" id="7824851"/>
<dbReference type="RefSeq" id="XP_001014976.3">
    <property type="nucleotide sequence ID" value="XM_001014976.3"/>
</dbReference>
<dbReference type="EMBL" id="GG662711">
    <property type="protein sequence ID" value="EAR94731.3"/>
    <property type="molecule type" value="Genomic_DNA"/>
</dbReference>
<dbReference type="eggNOG" id="KOG0027">
    <property type="taxonomic scope" value="Eukaryota"/>
</dbReference>
<sequence>MAQSTAPLKKSVPQFLQKNKEAQQNKSQTSSTIQPQNQNFPPNSFQSPQSTAQKAANPYKQKNSLNPKDSNIPEQKELFPFLQKAREKDPRQLGVNIQKCQEVYDFYKRLKDCEMPVKELGNALRSLGYLVNTIEIGELQQKLQKQKMQINQMASVIEFKDFLVAVSLVQHKLPNERELQEALKLFVKHKEYDVNRETLKGVITKIGDIIPEKEFDTLFPSIMTDQKGNIPIQKITSILLRQPQI</sequence>
<evidence type="ECO:0000256" key="2">
    <source>
        <dbReference type="ARBA" id="ARBA00022737"/>
    </source>
</evidence>
<gene>
    <name evidence="4" type="ORF">TTHERM_00671990</name>
</gene>
<evidence type="ECO:0000313" key="4">
    <source>
        <dbReference type="EMBL" id="EAR94731.3"/>
    </source>
</evidence>
<dbReference type="HOGENOM" id="CLU_1047593_0_0_1"/>
<reference evidence="5" key="1">
    <citation type="journal article" date="2006" name="PLoS Biol.">
        <title>Macronuclear genome sequence of the ciliate Tetrahymena thermophila, a model eukaryote.</title>
        <authorList>
            <person name="Eisen J.A."/>
            <person name="Coyne R.S."/>
            <person name="Wu M."/>
            <person name="Wu D."/>
            <person name="Thiagarajan M."/>
            <person name="Wortman J.R."/>
            <person name="Badger J.H."/>
            <person name="Ren Q."/>
            <person name="Amedeo P."/>
            <person name="Jones K.M."/>
            <person name="Tallon L.J."/>
            <person name="Delcher A.L."/>
            <person name="Salzberg S.L."/>
            <person name="Silva J.C."/>
            <person name="Haas B.J."/>
            <person name="Majoros W.H."/>
            <person name="Farzad M."/>
            <person name="Carlton J.M."/>
            <person name="Smith R.K. Jr."/>
            <person name="Garg J."/>
            <person name="Pearlman R.E."/>
            <person name="Karrer K.M."/>
            <person name="Sun L."/>
            <person name="Manning G."/>
            <person name="Elde N.C."/>
            <person name="Turkewitz A.P."/>
            <person name="Asai D.J."/>
            <person name="Wilkes D.E."/>
            <person name="Wang Y."/>
            <person name="Cai H."/>
            <person name="Collins K."/>
            <person name="Stewart B.A."/>
            <person name="Lee S.R."/>
            <person name="Wilamowska K."/>
            <person name="Weinberg Z."/>
            <person name="Ruzzo W.L."/>
            <person name="Wloga D."/>
            <person name="Gaertig J."/>
            <person name="Frankel J."/>
            <person name="Tsao C.-C."/>
            <person name="Gorovsky M.A."/>
            <person name="Keeling P.J."/>
            <person name="Waller R.F."/>
            <person name="Patron N.J."/>
            <person name="Cherry J.M."/>
            <person name="Stover N.A."/>
            <person name="Krieger C.J."/>
            <person name="del Toro C."/>
            <person name="Ryder H.F."/>
            <person name="Williamson S.C."/>
            <person name="Barbeau R.A."/>
            <person name="Hamilton E.P."/>
            <person name="Orias E."/>
        </authorList>
    </citation>
    <scope>NUCLEOTIDE SEQUENCE [LARGE SCALE GENOMIC DNA]</scope>
    <source>
        <strain evidence="5">SB210</strain>
    </source>
</reference>
<evidence type="ECO:0000313" key="5">
    <source>
        <dbReference type="Proteomes" id="UP000009168"/>
    </source>
</evidence>
<proteinExistence type="predicted"/>
<dbReference type="KEGG" id="tet:TTHERM_00671990"/>
<dbReference type="GO" id="GO:0016460">
    <property type="term" value="C:myosin II complex"/>
    <property type="evidence" value="ECO:0007669"/>
    <property type="project" value="TreeGrafter"/>
</dbReference>
<keyword evidence="1" id="KW-0479">Metal-binding</keyword>
<dbReference type="AlphaFoldDB" id="Q23E56"/>
<dbReference type="SUPFAM" id="SSF47473">
    <property type="entry name" value="EF-hand"/>
    <property type="match status" value="1"/>
</dbReference>
<protein>
    <submittedName>
        <fullName evidence="4">Calmodulin, putative</fullName>
    </submittedName>
</protein>
<keyword evidence="2" id="KW-0677">Repeat</keyword>
<feature type="compositionally biased region" description="Polar residues" evidence="3">
    <location>
        <begin position="24"/>
        <end position="73"/>
    </location>
</feature>
<dbReference type="PANTHER" id="PTHR23048:SF0">
    <property type="entry name" value="CALMODULIN LIKE 3"/>
    <property type="match status" value="1"/>
</dbReference>
<dbReference type="InterPro" id="IPR011992">
    <property type="entry name" value="EF-hand-dom_pair"/>
</dbReference>
<dbReference type="GO" id="GO:0046872">
    <property type="term" value="F:metal ion binding"/>
    <property type="evidence" value="ECO:0007669"/>
    <property type="project" value="UniProtKB-KW"/>
</dbReference>
<dbReference type="Gene3D" id="1.10.238.10">
    <property type="entry name" value="EF-hand"/>
    <property type="match status" value="1"/>
</dbReference>
<keyword evidence="5" id="KW-1185">Reference proteome</keyword>
<dbReference type="InParanoid" id="Q23E56"/>
<dbReference type="Proteomes" id="UP000009168">
    <property type="component" value="Unassembled WGS sequence"/>
</dbReference>
<feature type="region of interest" description="Disordered" evidence="3">
    <location>
        <begin position="1"/>
        <end position="74"/>
    </location>
</feature>
<dbReference type="STRING" id="312017.Q23E56"/>
<evidence type="ECO:0000256" key="1">
    <source>
        <dbReference type="ARBA" id="ARBA00022723"/>
    </source>
</evidence>